<evidence type="ECO:0000313" key="3">
    <source>
        <dbReference type="Proteomes" id="UP000317010"/>
    </source>
</evidence>
<dbReference type="AlphaFoldDB" id="A0A562TRU1"/>
<keyword evidence="1" id="KW-0812">Transmembrane</keyword>
<gene>
    <name evidence="2" type="ORF">JN11_04243</name>
</gene>
<keyword evidence="1" id="KW-1133">Transmembrane helix</keyword>
<accession>A0A562TRU1</accession>
<feature type="transmembrane region" description="Helical" evidence="1">
    <location>
        <begin position="161"/>
        <end position="185"/>
    </location>
</feature>
<dbReference type="OrthoDB" id="949461at2"/>
<dbReference type="Proteomes" id="UP000317010">
    <property type="component" value="Unassembled WGS sequence"/>
</dbReference>
<feature type="transmembrane region" description="Helical" evidence="1">
    <location>
        <begin position="119"/>
        <end position="140"/>
    </location>
</feature>
<proteinExistence type="predicted"/>
<dbReference type="EMBL" id="VLLI01000014">
    <property type="protein sequence ID" value="TWI95968.1"/>
    <property type="molecule type" value="Genomic_DNA"/>
</dbReference>
<organism evidence="2 3">
    <name type="scientific">Mucilaginibacter frigoritolerans</name>
    <dbReference type="NCBI Taxonomy" id="652788"/>
    <lineage>
        <taxon>Bacteria</taxon>
        <taxon>Pseudomonadati</taxon>
        <taxon>Bacteroidota</taxon>
        <taxon>Sphingobacteriia</taxon>
        <taxon>Sphingobacteriales</taxon>
        <taxon>Sphingobacteriaceae</taxon>
        <taxon>Mucilaginibacter</taxon>
    </lineage>
</organism>
<protein>
    <submittedName>
        <fullName evidence="2">Uncharacterized protein</fullName>
    </submittedName>
</protein>
<comment type="caution">
    <text evidence="2">The sequence shown here is derived from an EMBL/GenBank/DDBJ whole genome shotgun (WGS) entry which is preliminary data.</text>
</comment>
<evidence type="ECO:0000256" key="1">
    <source>
        <dbReference type="SAM" id="Phobius"/>
    </source>
</evidence>
<keyword evidence="1" id="KW-0472">Membrane</keyword>
<keyword evidence="3" id="KW-1185">Reference proteome</keyword>
<feature type="transmembrane region" description="Helical" evidence="1">
    <location>
        <begin position="95"/>
        <end position="113"/>
    </location>
</feature>
<reference evidence="2 3" key="1">
    <citation type="submission" date="2019-07" db="EMBL/GenBank/DDBJ databases">
        <title>Genomic Encyclopedia of Archaeal and Bacterial Type Strains, Phase II (KMG-II): from individual species to whole genera.</title>
        <authorList>
            <person name="Goeker M."/>
        </authorList>
    </citation>
    <scope>NUCLEOTIDE SEQUENCE [LARGE SCALE GENOMIC DNA]</scope>
    <source>
        <strain evidence="2 3">ATCC BAA-1854</strain>
    </source>
</reference>
<dbReference type="RefSeq" id="WP_144915774.1">
    <property type="nucleotide sequence ID" value="NZ_VLLI01000014.1"/>
</dbReference>
<sequence>MTLNATDLDYINDRLKNDIKSIYQEPYDEIKDHIITVIEVARENGDNRNIAFVFDELLETHFKGYRTFEKIIKEYPLTYYKKITRLHWANIKYYLNWKTILLITLFVITGFYLPQNKITFLALIIGLIATAFMPAIYFFYQSKILIIKTDKGKSSIVKLSMQSMSTLLIFIGIILNGICQIARIFHFFNPVFHPVVYILLLSCFVIYGLSSMRLCRQEFKIAS</sequence>
<evidence type="ECO:0000313" key="2">
    <source>
        <dbReference type="EMBL" id="TWI95968.1"/>
    </source>
</evidence>
<name>A0A562TRU1_9SPHI</name>
<feature type="transmembrane region" description="Helical" evidence="1">
    <location>
        <begin position="191"/>
        <end position="210"/>
    </location>
</feature>